<organism evidence="2">
    <name type="scientific">Ananas comosus var. bracteatus</name>
    <name type="common">red pineapple</name>
    <dbReference type="NCBI Taxonomy" id="296719"/>
    <lineage>
        <taxon>Eukaryota</taxon>
        <taxon>Viridiplantae</taxon>
        <taxon>Streptophyta</taxon>
        <taxon>Embryophyta</taxon>
        <taxon>Tracheophyta</taxon>
        <taxon>Spermatophyta</taxon>
        <taxon>Magnoliopsida</taxon>
        <taxon>Liliopsida</taxon>
        <taxon>Poales</taxon>
        <taxon>Bromeliaceae</taxon>
        <taxon>Bromelioideae</taxon>
        <taxon>Ananas</taxon>
    </lineage>
</organism>
<gene>
    <name evidence="2" type="ORF">CB5_LOCUS7731</name>
</gene>
<evidence type="ECO:0000313" key="2">
    <source>
        <dbReference type="EMBL" id="CAD1824520.1"/>
    </source>
</evidence>
<keyword evidence="1" id="KW-0812">Transmembrane</keyword>
<reference evidence="2" key="1">
    <citation type="submission" date="2020-07" db="EMBL/GenBank/DDBJ databases">
        <authorList>
            <person name="Lin J."/>
        </authorList>
    </citation>
    <scope>NUCLEOTIDE SEQUENCE</scope>
</reference>
<dbReference type="EMBL" id="LR862144">
    <property type="protein sequence ID" value="CAD1824520.1"/>
    <property type="molecule type" value="Genomic_DNA"/>
</dbReference>
<keyword evidence="1" id="KW-1133">Transmembrane helix</keyword>
<proteinExistence type="predicted"/>
<feature type="transmembrane region" description="Helical" evidence="1">
    <location>
        <begin position="54"/>
        <end position="84"/>
    </location>
</feature>
<dbReference type="AlphaFoldDB" id="A0A6V7P115"/>
<evidence type="ECO:0000256" key="1">
    <source>
        <dbReference type="SAM" id="Phobius"/>
    </source>
</evidence>
<accession>A0A6V7P115</accession>
<name>A0A6V7P115_ANACO</name>
<keyword evidence="1" id="KW-0472">Membrane</keyword>
<protein>
    <submittedName>
        <fullName evidence="2">Uncharacterized protein</fullName>
    </submittedName>
</protein>
<sequence length="117" mass="12842">MPEGALLGTVREFKIAHLRFDRSIRLVDGVEINLVQTIKDLHLERTKELRNITIIHLLFIIIIIIILPFIIVINALFLIISLLIPRTITIVLPSSSPSSSTSSPSIPFAAAAPLIGG</sequence>